<evidence type="ECO:0000313" key="3">
    <source>
        <dbReference type="EMBL" id="KAG9450782.1"/>
    </source>
</evidence>
<dbReference type="EMBL" id="JAINDJ010000004">
    <property type="protein sequence ID" value="KAG9450782.1"/>
    <property type="molecule type" value="Genomic_DNA"/>
</dbReference>
<reference evidence="3 4" key="1">
    <citation type="submission" date="2021-07" db="EMBL/GenBank/DDBJ databases">
        <title>The Aristolochia fimbriata genome: insights into angiosperm evolution, floral development and chemical biosynthesis.</title>
        <authorList>
            <person name="Jiao Y."/>
        </authorList>
    </citation>
    <scope>NUCLEOTIDE SEQUENCE [LARGE SCALE GENOMIC DNA]</scope>
    <source>
        <strain evidence="3">IBCAS-2021</strain>
        <tissue evidence="3">Leaf</tissue>
    </source>
</reference>
<name>A0AAV7ESZ7_ARIFI</name>
<evidence type="ECO:0000256" key="1">
    <source>
        <dbReference type="SAM" id="MobiDB-lite"/>
    </source>
</evidence>
<protein>
    <submittedName>
        <fullName evidence="3">Uncharacterized protein</fullName>
    </submittedName>
</protein>
<dbReference type="PANTHER" id="PTHR33592">
    <property type="entry name" value="TRANSMEMBRANE PROTEIN"/>
    <property type="match status" value="1"/>
</dbReference>
<keyword evidence="2" id="KW-0732">Signal</keyword>
<proteinExistence type="predicted"/>
<dbReference type="AlphaFoldDB" id="A0AAV7ESZ7"/>
<evidence type="ECO:0000313" key="4">
    <source>
        <dbReference type="Proteomes" id="UP000825729"/>
    </source>
</evidence>
<organism evidence="3 4">
    <name type="scientific">Aristolochia fimbriata</name>
    <name type="common">White veined hardy Dutchman's pipe vine</name>
    <dbReference type="NCBI Taxonomy" id="158543"/>
    <lineage>
        <taxon>Eukaryota</taxon>
        <taxon>Viridiplantae</taxon>
        <taxon>Streptophyta</taxon>
        <taxon>Embryophyta</taxon>
        <taxon>Tracheophyta</taxon>
        <taxon>Spermatophyta</taxon>
        <taxon>Magnoliopsida</taxon>
        <taxon>Magnoliidae</taxon>
        <taxon>Piperales</taxon>
        <taxon>Aristolochiaceae</taxon>
        <taxon>Aristolochia</taxon>
    </lineage>
</organism>
<feature type="chain" id="PRO_5043563483" evidence="2">
    <location>
        <begin position="35"/>
        <end position="165"/>
    </location>
</feature>
<feature type="signal peptide" evidence="2">
    <location>
        <begin position="1"/>
        <end position="34"/>
    </location>
</feature>
<feature type="region of interest" description="Disordered" evidence="1">
    <location>
        <begin position="110"/>
        <end position="144"/>
    </location>
</feature>
<sequence length="165" mass="17490">MEMAFCKPSSSRGRFINLSFVFLIIVSRLGPNTAARPLGPGELDDRLLVISLRGGVSPPHVCTNVPGNGNGECNLAEMNFADHIPAAGTVHVMSLPRGNGHSELSEMNFGAGSRTEEGGDLLVSLPRGETPPPRTETNVPSRGHGHVNLSEMNFAGQYNSLTANI</sequence>
<evidence type="ECO:0000256" key="2">
    <source>
        <dbReference type="SAM" id="SignalP"/>
    </source>
</evidence>
<dbReference type="Proteomes" id="UP000825729">
    <property type="component" value="Unassembled WGS sequence"/>
</dbReference>
<accession>A0AAV7ESZ7</accession>
<gene>
    <name evidence="3" type="ORF">H6P81_010747</name>
</gene>
<dbReference type="PANTHER" id="PTHR33592:SF3">
    <property type="entry name" value="TRANSMEMBRANE PROTEIN"/>
    <property type="match status" value="1"/>
</dbReference>
<keyword evidence="4" id="KW-1185">Reference proteome</keyword>
<comment type="caution">
    <text evidence="3">The sequence shown here is derived from an EMBL/GenBank/DDBJ whole genome shotgun (WGS) entry which is preliminary data.</text>
</comment>